<sequence>MAVKLSKASLLPSLNNDRSDELNFRKDEIEHFENLLKFAASICPSSVEPKTSSQQVEDIEKAIYKLSEWYSLHNCHSKLETMIKSSRGFLTRLSKSKSGKLMRTMVGSYLDMEGITVAIAIDLCKDCVEWCQKEKRSFLRQSVECRLIALYLENKSYTEALGLINKITKELKKLDDKALLAEVHLLESKAYHSLSNLTKSRSALTSARTAANAIYCPPRLQGALDLQSGILNAEEKDFKTAYSYFYETFECYDSSGEAELATTPLKYMLLSKIMLNLPEDVESIINNKICSKYAGKHMEAMKAVASSLRDRSLDKFKSVLAEYPNELSEDPIIVSHLTDLYETMFEQNLFRIIEPFSRVEIAHISALINIPVTVVEEKLSKMILDQKFAGVLDQRAGCLIVYDSKVVDESYSVALQSIIHMNKVVDSLYAKAQQLTHWN</sequence>
<dbReference type="AlphaFoldDB" id="A0AA38HL26"/>
<evidence type="ECO:0000256" key="2">
    <source>
        <dbReference type="ARBA" id="ARBA00022942"/>
    </source>
</evidence>
<evidence type="ECO:0000259" key="4">
    <source>
        <dbReference type="PROSITE" id="PS50250"/>
    </source>
</evidence>
<dbReference type="FunFam" id="1.25.40.570:FF:000016">
    <property type="entry name" value="26S proteasome regulatory subunit"/>
    <property type="match status" value="1"/>
</dbReference>
<evidence type="ECO:0000313" key="5">
    <source>
        <dbReference type="EMBL" id="KAJ3630118.1"/>
    </source>
</evidence>
<reference evidence="5" key="1">
    <citation type="journal article" date="2023" name="G3 (Bethesda)">
        <title>Whole genome assemblies of Zophobas morio and Tenebrio molitor.</title>
        <authorList>
            <person name="Kaur S."/>
            <person name="Stinson S.A."/>
            <person name="diCenzo G.C."/>
        </authorList>
    </citation>
    <scope>NUCLEOTIDE SEQUENCE</scope>
    <source>
        <strain evidence="5">QUZm001</strain>
    </source>
</reference>
<comment type="caution">
    <text evidence="5">The sequence shown here is derived from an EMBL/GenBank/DDBJ whole genome shotgun (WGS) entry which is preliminary data.</text>
</comment>
<dbReference type="SMART" id="SM00753">
    <property type="entry name" value="PAM"/>
    <property type="match status" value="1"/>
</dbReference>
<dbReference type="GO" id="GO:0000502">
    <property type="term" value="C:proteasome complex"/>
    <property type="evidence" value="ECO:0007669"/>
    <property type="project" value="UniProtKB-KW"/>
</dbReference>
<comment type="subunit">
    <text evidence="3">Component of the lid subcomplex of the 19S proteasome regulatory particle complex (also named PA700 complex). The 26S proteasome consists of a 20S proteasome core and two 19S regulatory subunits.</text>
</comment>
<dbReference type="Proteomes" id="UP001168821">
    <property type="component" value="Unassembled WGS sequence"/>
</dbReference>
<keyword evidence="6" id="KW-1185">Reference proteome</keyword>
<feature type="domain" description="PCI" evidence="4">
    <location>
        <begin position="237"/>
        <end position="406"/>
    </location>
</feature>
<name>A0AA38HL26_9CUCU</name>
<dbReference type="EMBL" id="JALNTZ010000816">
    <property type="protein sequence ID" value="KAJ3630118.1"/>
    <property type="molecule type" value="Genomic_DNA"/>
</dbReference>
<dbReference type="InterPro" id="IPR040780">
    <property type="entry name" value="Rpn6_C_helix"/>
</dbReference>
<dbReference type="SUPFAM" id="SSF46785">
    <property type="entry name" value="Winged helix' DNA-binding domain"/>
    <property type="match status" value="1"/>
</dbReference>
<dbReference type="PROSITE" id="PS50250">
    <property type="entry name" value="PCI"/>
    <property type="match status" value="1"/>
</dbReference>
<dbReference type="Pfam" id="PF01399">
    <property type="entry name" value="PCI"/>
    <property type="match status" value="1"/>
</dbReference>
<dbReference type="SMART" id="SM00088">
    <property type="entry name" value="PINT"/>
    <property type="match status" value="1"/>
</dbReference>
<keyword evidence="2" id="KW-0647">Proteasome</keyword>
<dbReference type="Pfam" id="PF18055">
    <property type="entry name" value="RPN6_N"/>
    <property type="match status" value="1"/>
</dbReference>
<gene>
    <name evidence="5" type="ORF">Zmor_027054</name>
</gene>
<proteinExistence type="inferred from homology"/>
<evidence type="ECO:0000256" key="3">
    <source>
        <dbReference type="ARBA" id="ARBA00062507"/>
    </source>
</evidence>
<dbReference type="InterPro" id="IPR000717">
    <property type="entry name" value="PCI_dom"/>
</dbReference>
<comment type="similarity">
    <text evidence="1">Belongs to the proteasome subunit S9 family.</text>
</comment>
<dbReference type="InterPro" id="IPR036390">
    <property type="entry name" value="WH_DNA-bd_sf"/>
</dbReference>
<dbReference type="PANTHER" id="PTHR10678">
    <property type="entry name" value="26S PROTEASOME NON-ATPASE REGULATORY SUBUNIT 11/COP9 SIGNALOSOME COMPLEX SUBUNIT 2"/>
    <property type="match status" value="1"/>
</dbReference>
<organism evidence="5 6">
    <name type="scientific">Zophobas morio</name>
    <dbReference type="NCBI Taxonomy" id="2755281"/>
    <lineage>
        <taxon>Eukaryota</taxon>
        <taxon>Metazoa</taxon>
        <taxon>Ecdysozoa</taxon>
        <taxon>Arthropoda</taxon>
        <taxon>Hexapoda</taxon>
        <taxon>Insecta</taxon>
        <taxon>Pterygota</taxon>
        <taxon>Neoptera</taxon>
        <taxon>Endopterygota</taxon>
        <taxon>Coleoptera</taxon>
        <taxon>Polyphaga</taxon>
        <taxon>Cucujiformia</taxon>
        <taxon>Tenebrionidae</taxon>
        <taxon>Zophobas</taxon>
    </lineage>
</organism>
<accession>A0AA38HL26</accession>
<dbReference type="Pfam" id="PF18503">
    <property type="entry name" value="RPN6_C_helix"/>
    <property type="match status" value="1"/>
</dbReference>
<dbReference type="InterPro" id="IPR040773">
    <property type="entry name" value="Rpn6_N"/>
</dbReference>
<evidence type="ECO:0000313" key="6">
    <source>
        <dbReference type="Proteomes" id="UP001168821"/>
    </source>
</evidence>
<dbReference type="InterPro" id="IPR050871">
    <property type="entry name" value="26S_Proteasome/COP9_Components"/>
</dbReference>
<evidence type="ECO:0000256" key="1">
    <source>
        <dbReference type="ARBA" id="ARBA00007454"/>
    </source>
</evidence>
<protein>
    <recommendedName>
        <fullName evidence="4">PCI domain-containing protein</fullName>
    </recommendedName>
</protein>
<dbReference type="Gene3D" id="1.25.40.570">
    <property type="match status" value="1"/>
</dbReference>